<dbReference type="STRING" id="551995.SAMN05192574_105260"/>
<dbReference type="RefSeq" id="WP_091212110.1">
    <property type="nucleotide sequence ID" value="NZ_FOCL01000005.1"/>
</dbReference>
<keyword evidence="2" id="KW-1185">Reference proteome</keyword>
<dbReference type="Pfam" id="PF18928">
    <property type="entry name" value="DUF5677"/>
    <property type="match status" value="1"/>
</dbReference>
<dbReference type="EMBL" id="FOCL01000005">
    <property type="protein sequence ID" value="SEO08898.1"/>
    <property type="molecule type" value="Genomic_DNA"/>
</dbReference>
<dbReference type="Proteomes" id="UP000198942">
    <property type="component" value="Unassembled WGS sequence"/>
</dbReference>
<dbReference type="OrthoDB" id="7531258at2"/>
<reference evidence="2" key="1">
    <citation type="submission" date="2016-10" db="EMBL/GenBank/DDBJ databases">
        <authorList>
            <person name="Varghese N."/>
            <person name="Submissions S."/>
        </authorList>
    </citation>
    <scope>NUCLEOTIDE SEQUENCE [LARGE SCALE GENOMIC DNA]</scope>
    <source>
        <strain evidence="2">Gh-48</strain>
    </source>
</reference>
<evidence type="ECO:0000313" key="2">
    <source>
        <dbReference type="Proteomes" id="UP000198942"/>
    </source>
</evidence>
<dbReference type="AlphaFoldDB" id="A0A1H8LVJ1"/>
<gene>
    <name evidence="1" type="ORF">SAMN05192574_105260</name>
</gene>
<organism evidence="1 2">
    <name type="scientific">Mucilaginibacter gossypiicola</name>
    <dbReference type="NCBI Taxonomy" id="551995"/>
    <lineage>
        <taxon>Bacteria</taxon>
        <taxon>Pseudomonadati</taxon>
        <taxon>Bacteroidota</taxon>
        <taxon>Sphingobacteriia</taxon>
        <taxon>Sphingobacteriales</taxon>
        <taxon>Sphingobacteriaceae</taxon>
        <taxon>Mucilaginibacter</taxon>
    </lineage>
</organism>
<sequence>MEKFKDLVINDLENLVEELLEKTRTDLGVSVKDFQEVLKKNNEIFDIVDTTLSEFIISQQNTDYIDDWRAKSNTNQSVIMNEHKAMFLYYFMFVNGAFVVFNRIKDVLNKTTIDISDLIPICILGTLARMSDEIGTLLSVGATKAALSAWRSFYDHAVIGMFLMKRDSPDLYKKFADYSHRDVKRKKDFFDKHREELKFPAMEEKRSAAISERTEALKEQYGTDFFKDYNWAKDHLSVRPTFLAIEEEAGMSRYRSFYIWASDYMHPNFNAMANFNNEDKVILDKITEPVMEKESFIDPMQLTLGIFTGFLNLFMHKYSVDHQYATNMKVFNLLYKKMSAEF</sequence>
<dbReference type="InterPro" id="IPR043733">
    <property type="entry name" value="DUF5677"/>
</dbReference>
<accession>A0A1H8LVJ1</accession>
<evidence type="ECO:0000313" key="1">
    <source>
        <dbReference type="EMBL" id="SEO08898.1"/>
    </source>
</evidence>
<protein>
    <submittedName>
        <fullName evidence="1">Uncharacterized protein</fullName>
    </submittedName>
</protein>
<proteinExistence type="predicted"/>
<name>A0A1H8LVJ1_9SPHI</name>